<name>A0A323V115_9RHOO</name>
<dbReference type="EMBL" id="QKOE01000001">
    <property type="protein sequence ID" value="PZA18519.1"/>
    <property type="molecule type" value="Genomic_DNA"/>
</dbReference>
<accession>A0A323V115</accession>
<dbReference type="CDD" id="cd03349">
    <property type="entry name" value="LbH_XAT"/>
    <property type="match status" value="1"/>
</dbReference>
<dbReference type="GO" id="GO:0016740">
    <property type="term" value="F:transferase activity"/>
    <property type="evidence" value="ECO:0007669"/>
    <property type="project" value="UniProtKB-KW"/>
</dbReference>
<dbReference type="SUPFAM" id="SSF51161">
    <property type="entry name" value="Trimeric LpxA-like enzymes"/>
    <property type="match status" value="1"/>
</dbReference>
<dbReference type="InterPro" id="IPR001451">
    <property type="entry name" value="Hexapep"/>
</dbReference>
<comment type="similarity">
    <text evidence="1">Belongs to the transferase hexapeptide repeat family.</text>
</comment>
<protein>
    <submittedName>
        <fullName evidence="2">Antibiotic acetyltransferase</fullName>
    </submittedName>
</protein>
<dbReference type="Pfam" id="PF00132">
    <property type="entry name" value="Hexapep"/>
    <property type="match status" value="1"/>
</dbReference>
<sequence length="221" mass="24929">MRAPEHAKPKGLRGWWRARQERRALRKLPSFLRGQAKFLAHYPSYTMGIGTYGLPYVHDWGEGSTLRIGAYCSIGHDVQIFLGGQHRVDWASSYPFPAFFDELKDITDYSWTRGDVIVGNDVWISTGVTILAGVTIGDGAVIGANAVVSRDVPPYAVVVGNPGKVVRWRFDEPTRTALLESRWWHWPADEVRQIARLLCSTDLGPFLAYARERKARDQDSK</sequence>
<evidence type="ECO:0000313" key="3">
    <source>
        <dbReference type="Proteomes" id="UP000248259"/>
    </source>
</evidence>
<organism evidence="2 3">
    <name type="scientific">Parazoarcus communis SWub3 = DSM 12120</name>
    <dbReference type="NCBI Taxonomy" id="1121029"/>
    <lineage>
        <taxon>Bacteria</taxon>
        <taxon>Pseudomonadati</taxon>
        <taxon>Pseudomonadota</taxon>
        <taxon>Betaproteobacteria</taxon>
        <taxon>Rhodocyclales</taxon>
        <taxon>Zoogloeaceae</taxon>
        <taxon>Parazoarcus</taxon>
    </lineage>
</organism>
<dbReference type="RefSeq" id="WP_110522818.1">
    <property type="nucleotide sequence ID" value="NZ_QKOE01000001.1"/>
</dbReference>
<comment type="caution">
    <text evidence="2">The sequence shown here is derived from an EMBL/GenBank/DDBJ whole genome shotgun (WGS) entry which is preliminary data.</text>
</comment>
<proteinExistence type="inferred from homology"/>
<evidence type="ECO:0000256" key="1">
    <source>
        <dbReference type="ARBA" id="ARBA00007274"/>
    </source>
</evidence>
<keyword evidence="2" id="KW-0808">Transferase</keyword>
<keyword evidence="3" id="KW-1185">Reference proteome</keyword>
<dbReference type="PANTHER" id="PTHR43300:SF11">
    <property type="entry name" value="ACETYLTRANSFERASE RV3034C-RELATED"/>
    <property type="match status" value="1"/>
</dbReference>
<dbReference type="InterPro" id="IPR050179">
    <property type="entry name" value="Trans_hexapeptide_repeat"/>
</dbReference>
<reference evidence="2 3" key="1">
    <citation type="submission" date="2018-06" db="EMBL/GenBank/DDBJ databases">
        <title>Azoarcus communis strain SWub3 genome.</title>
        <authorList>
            <person name="Zorraquino Salvo V."/>
            <person name="Toubiana D."/>
            <person name="Blumwald E."/>
        </authorList>
    </citation>
    <scope>NUCLEOTIDE SEQUENCE [LARGE SCALE GENOMIC DNA]</scope>
    <source>
        <strain evidence="2 3">SWub3</strain>
    </source>
</reference>
<evidence type="ECO:0000313" key="2">
    <source>
        <dbReference type="EMBL" id="PZA18519.1"/>
    </source>
</evidence>
<gene>
    <name evidence="2" type="ORF">DNK49_03060</name>
</gene>
<dbReference type="Proteomes" id="UP000248259">
    <property type="component" value="Unassembled WGS sequence"/>
</dbReference>
<dbReference type="PANTHER" id="PTHR43300">
    <property type="entry name" value="ACETYLTRANSFERASE"/>
    <property type="match status" value="1"/>
</dbReference>
<dbReference type="OrthoDB" id="272049at2"/>
<dbReference type="Gene3D" id="2.160.10.10">
    <property type="entry name" value="Hexapeptide repeat proteins"/>
    <property type="match status" value="1"/>
</dbReference>
<dbReference type="InterPro" id="IPR011004">
    <property type="entry name" value="Trimer_LpxA-like_sf"/>
</dbReference>
<dbReference type="AlphaFoldDB" id="A0A323V115"/>